<organism evidence="1 2">
    <name type="scientific">Naganishia vaughanmartiniae</name>
    <dbReference type="NCBI Taxonomy" id="1424756"/>
    <lineage>
        <taxon>Eukaryota</taxon>
        <taxon>Fungi</taxon>
        <taxon>Dikarya</taxon>
        <taxon>Basidiomycota</taxon>
        <taxon>Agaricomycotina</taxon>
        <taxon>Tremellomycetes</taxon>
        <taxon>Filobasidiales</taxon>
        <taxon>Filobasidiaceae</taxon>
        <taxon>Naganishia</taxon>
    </lineage>
</organism>
<comment type="caution">
    <text evidence="1">The sequence shown here is derived from an EMBL/GenBank/DDBJ whole genome shotgun (WGS) entry which is preliminary data.</text>
</comment>
<dbReference type="EMBL" id="JASBWU010000001">
    <property type="protein sequence ID" value="KAJ9125375.1"/>
    <property type="molecule type" value="Genomic_DNA"/>
</dbReference>
<protein>
    <submittedName>
        <fullName evidence="1">Uncharacterized protein</fullName>
    </submittedName>
</protein>
<name>A0ACC2XP30_9TREE</name>
<evidence type="ECO:0000313" key="1">
    <source>
        <dbReference type="EMBL" id="KAJ9125375.1"/>
    </source>
</evidence>
<reference evidence="1" key="1">
    <citation type="submission" date="2023-04" db="EMBL/GenBank/DDBJ databases">
        <title>Draft Genome sequencing of Naganishia species isolated from polar environments using Oxford Nanopore Technology.</title>
        <authorList>
            <person name="Leo P."/>
            <person name="Venkateswaran K."/>
        </authorList>
    </citation>
    <scope>NUCLEOTIDE SEQUENCE</scope>
    <source>
        <strain evidence="1">MNA-CCFEE 5425</strain>
    </source>
</reference>
<accession>A0ACC2XP30</accession>
<evidence type="ECO:0000313" key="2">
    <source>
        <dbReference type="Proteomes" id="UP001243375"/>
    </source>
</evidence>
<keyword evidence="2" id="KW-1185">Reference proteome</keyword>
<proteinExistence type="predicted"/>
<dbReference type="Proteomes" id="UP001243375">
    <property type="component" value="Unassembled WGS sequence"/>
</dbReference>
<gene>
    <name evidence="1" type="ORF">QFC22_000335</name>
</gene>
<sequence>MVQGSTETGEKYKPSEHDGLKEDGTPDKRVSSEHGFGGDRERASEAGKSGGSSGEKYKPSEHDGLKEDGTPDKRVSSEHGFGGDRERASELGKQGGSH</sequence>